<dbReference type="InterPro" id="IPR008220">
    <property type="entry name" value="HAT_MetX-like"/>
</dbReference>
<feature type="region of interest" description="Disordered" evidence="3">
    <location>
        <begin position="312"/>
        <end position="375"/>
    </location>
</feature>
<dbReference type="InterPro" id="IPR000073">
    <property type="entry name" value="AB_hydrolase_1"/>
</dbReference>
<evidence type="ECO:0000313" key="5">
    <source>
        <dbReference type="EMBL" id="KAK6335808.1"/>
    </source>
</evidence>
<dbReference type="EMBL" id="JAVHNS010000014">
    <property type="protein sequence ID" value="KAK6335808.1"/>
    <property type="molecule type" value="Genomic_DNA"/>
</dbReference>
<dbReference type="NCBIfam" id="TIGR01392">
    <property type="entry name" value="homoserO_Ac_trn"/>
    <property type="match status" value="1"/>
</dbReference>
<evidence type="ECO:0000256" key="1">
    <source>
        <dbReference type="ARBA" id="ARBA00006886"/>
    </source>
</evidence>
<name>A0AAV9U777_9PEZI</name>
<dbReference type="Proteomes" id="UP001373714">
    <property type="component" value="Unassembled WGS sequence"/>
</dbReference>
<dbReference type="AlphaFoldDB" id="A0AAV9U777"/>
<organism evidence="5 6">
    <name type="scientific">Orbilia blumenaviensis</name>
    <dbReference type="NCBI Taxonomy" id="1796055"/>
    <lineage>
        <taxon>Eukaryota</taxon>
        <taxon>Fungi</taxon>
        <taxon>Dikarya</taxon>
        <taxon>Ascomycota</taxon>
        <taxon>Pezizomycotina</taxon>
        <taxon>Orbiliomycetes</taxon>
        <taxon>Orbiliales</taxon>
        <taxon>Orbiliaceae</taxon>
        <taxon>Orbilia</taxon>
    </lineage>
</organism>
<protein>
    <submittedName>
        <fullName evidence="5">Homoserine O- acetyltransferase</fullName>
    </submittedName>
</protein>
<dbReference type="GO" id="GO:0009086">
    <property type="term" value="P:methionine biosynthetic process"/>
    <property type="evidence" value="ECO:0007669"/>
    <property type="project" value="TreeGrafter"/>
</dbReference>
<evidence type="ECO:0000256" key="3">
    <source>
        <dbReference type="SAM" id="MobiDB-lite"/>
    </source>
</evidence>
<sequence length="529" mass="58749">MYCSLSRTSYRAYQLSLRRTSTQYSRHPASVLACVAVSQRTPTFRILRQQFVRTKTTTTTYTMPATPAPLPSPAHARKYVHESSQPSNPFSRFLLTQSYCIIPSFELESGVVLKDVPVAYKTFGQLAPSGDNVMVICHALTGSADVEDWWEPLLGSGRALDTSRFYIVCLNNLGSPYGSASPVTTNPETGELYGPEFPLTTIRDDARIHKLVVEDLGIKQVAIVIGGSLGGMICLEWAYFGDYVRSIVALATSARHSAWGISWGEAQRQSIYSDPNYDDGYYDPLHQPIAGLSAARMSALLTYRSRNSFEARFGRNTPDPARIAHQNGVRPPSTPSEEHWANHNEGFRAGRKLQSAPQSPTSAHGNGEEKRRHKRPMFSAQTYLRYQADKFVKRFDANCYIATSRKMDTHDLSRGRADSIPEALGLIQQPSLIVGIESDGLFTYAEQQELAEYIPNAQLSTIYSPEGHDAFLVEFKTVNEAVLGFMNEVLPDIMEREGRGNINGTNGEVGEVKKTSFFGEAEVDDIVSW</sequence>
<evidence type="ECO:0000256" key="2">
    <source>
        <dbReference type="ARBA" id="ARBA00022679"/>
    </source>
</evidence>
<dbReference type="PANTHER" id="PTHR32268">
    <property type="entry name" value="HOMOSERINE O-ACETYLTRANSFERASE"/>
    <property type="match status" value="1"/>
</dbReference>
<dbReference type="HAMAP" id="MF_00296">
    <property type="entry name" value="MetX_acyltransf"/>
    <property type="match status" value="1"/>
</dbReference>
<dbReference type="SUPFAM" id="SSF53474">
    <property type="entry name" value="alpha/beta-Hydrolases"/>
    <property type="match status" value="1"/>
</dbReference>
<gene>
    <name evidence="5" type="primary">MET2</name>
    <name evidence="5" type="ORF">TWF730_003185</name>
</gene>
<dbReference type="InterPro" id="IPR029058">
    <property type="entry name" value="AB_hydrolase_fold"/>
</dbReference>
<dbReference type="Gene3D" id="3.40.50.1820">
    <property type="entry name" value="alpha/beta hydrolase"/>
    <property type="match status" value="1"/>
</dbReference>
<dbReference type="GO" id="GO:0004414">
    <property type="term" value="F:homoserine O-acetyltransferase activity"/>
    <property type="evidence" value="ECO:0007669"/>
    <property type="project" value="TreeGrafter"/>
</dbReference>
<dbReference type="Pfam" id="PF00561">
    <property type="entry name" value="Abhydrolase_1"/>
    <property type="match status" value="1"/>
</dbReference>
<dbReference type="GO" id="GO:0009092">
    <property type="term" value="P:homoserine metabolic process"/>
    <property type="evidence" value="ECO:0007669"/>
    <property type="project" value="TreeGrafter"/>
</dbReference>
<keyword evidence="6" id="KW-1185">Reference proteome</keyword>
<feature type="compositionally biased region" description="Basic and acidic residues" evidence="3">
    <location>
        <begin position="336"/>
        <end position="348"/>
    </location>
</feature>
<evidence type="ECO:0000313" key="6">
    <source>
        <dbReference type="Proteomes" id="UP001373714"/>
    </source>
</evidence>
<keyword evidence="2" id="KW-0808">Transferase</keyword>
<comment type="similarity">
    <text evidence="1">Belongs to the AB hydrolase superfamily. MetX family.</text>
</comment>
<evidence type="ECO:0000259" key="4">
    <source>
        <dbReference type="Pfam" id="PF00561"/>
    </source>
</evidence>
<proteinExistence type="inferred from homology"/>
<dbReference type="PANTHER" id="PTHR32268:SF11">
    <property type="entry name" value="HOMOSERINE O-ACETYLTRANSFERASE"/>
    <property type="match status" value="1"/>
</dbReference>
<comment type="caution">
    <text evidence="5">The sequence shown here is derived from an EMBL/GenBank/DDBJ whole genome shotgun (WGS) entry which is preliminary data.</text>
</comment>
<accession>A0AAV9U777</accession>
<feature type="compositionally biased region" description="Polar residues" evidence="3">
    <location>
        <begin position="355"/>
        <end position="364"/>
    </location>
</feature>
<feature type="domain" description="AB hydrolase-1" evidence="4">
    <location>
        <begin position="132"/>
        <end position="474"/>
    </location>
</feature>
<reference evidence="5 6" key="1">
    <citation type="submission" date="2019-10" db="EMBL/GenBank/DDBJ databases">
        <authorList>
            <person name="Palmer J.M."/>
        </authorList>
    </citation>
    <scope>NUCLEOTIDE SEQUENCE [LARGE SCALE GENOMIC DNA]</scope>
    <source>
        <strain evidence="5 6">TWF730</strain>
    </source>
</reference>